<comment type="caution">
    <text evidence="2">The sequence shown here is derived from an EMBL/GenBank/DDBJ whole genome shotgun (WGS) entry which is preliminary data.</text>
</comment>
<dbReference type="SUPFAM" id="SSF56935">
    <property type="entry name" value="Porins"/>
    <property type="match status" value="1"/>
</dbReference>
<dbReference type="Proteomes" id="UP000245535">
    <property type="component" value="Unassembled WGS sequence"/>
</dbReference>
<evidence type="ECO:0000313" key="2">
    <source>
        <dbReference type="EMBL" id="PWJ42706.1"/>
    </source>
</evidence>
<feature type="chain" id="PRO_5016330893" description="Outer membrane beta-barrel protein" evidence="1">
    <location>
        <begin position="25"/>
        <end position="582"/>
    </location>
</feature>
<evidence type="ECO:0000313" key="3">
    <source>
        <dbReference type="Proteomes" id="UP000245535"/>
    </source>
</evidence>
<sequence length="582" mass="65967">MRDFFTIRLLFTFFFISSSIPVFAQAIDQILEEDPLSISGGISLNQVAYTAFGDEDRRSPYTYVLNGNIAASLYGISIPISLSYSNQNFDYTYPQPFNQISLHPSYKNVRTHIGYVNMSFSPYTYQGYTFAGFGTEVTLNDHWDVKAFYGRFHKAIEYDSLNQNDNLVGSYKRNGFGTQINYQSGNNRYGFSLFSAKDEENSLQNSLDFIDVKPLSNIVLGVNISQSIAQKIFFQGEVALSSMNRDNRVTEEVSDNPFSFLGYRNTSATNLYVAFNTGLSYTGKGYVVGVRYERVAPEYETLGAYYFNNDLENITTNASVQLFEGKVSVSTNVGLQRDNIAETKHSDMERLVGSMNLGWQIHPKLQLSTSYSNFRTYTNVRPIDESFTTLSEYDVLDTLQFTQIAETANISSSWQIQTSKTLSKNLNVNFSWQQSSDEQPLIDSYTSTSMYNLNTVFGIRDRERNYAISFGANASLNQSPESNVKTYGPNCSFTKSFFERKLQTRYAMSWNGVETEGELTNQVMNFRSSANYSLKEKHNFQLSGVLVSRNVKNSNDQTASEFTVTLTYAYNFGATLIEKKEK</sequence>
<dbReference type="AlphaFoldDB" id="A0A315ZAT6"/>
<keyword evidence="1" id="KW-0732">Signal</keyword>
<evidence type="ECO:0008006" key="4">
    <source>
        <dbReference type="Google" id="ProtNLM"/>
    </source>
</evidence>
<protein>
    <recommendedName>
        <fullName evidence="4">Outer membrane beta-barrel protein</fullName>
    </recommendedName>
</protein>
<gene>
    <name evidence="2" type="ORF">BC781_102251</name>
</gene>
<dbReference type="EMBL" id="QGDO01000002">
    <property type="protein sequence ID" value="PWJ42706.1"/>
    <property type="molecule type" value="Genomic_DNA"/>
</dbReference>
<dbReference type="OrthoDB" id="1091532at2"/>
<dbReference type="RefSeq" id="WP_109616836.1">
    <property type="nucleotide sequence ID" value="NZ_QGDO01000002.1"/>
</dbReference>
<proteinExistence type="predicted"/>
<reference evidence="2 3" key="1">
    <citation type="submission" date="2018-03" db="EMBL/GenBank/DDBJ databases">
        <title>Genomic Encyclopedia of Archaeal and Bacterial Type Strains, Phase II (KMG-II): from individual species to whole genera.</title>
        <authorList>
            <person name="Goeker M."/>
        </authorList>
    </citation>
    <scope>NUCLEOTIDE SEQUENCE [LARGE SCALE GENOMIC DNA]</scope>
    <source>
        <strain evidence="2 3">DSM 28229</strain>
    </source>
</reference>
<evidence type="ECO:0000256" key="1">
    <source>
        <dbReference type="SAM" id="SignalP"/>
    </source>
</evidence>
<accession>A0A315ZAT6</accession>
<organism evidence="2 3">
    <name type="scientific">Sediminitomix flava</name>
    <dbReference type="NCBI Taxonomy" id="379075"/>
    <lineage>
        <taxon>Bacteria</taxon>
        <taxon>Pseudomonadati</taxon>
        <taxon>Bacteroidota</taxon>
        <taxon>Cytophagia</taxon>
        <taxon>Cytophagales</taxon>
        <taxon>Flammeovirgaceae</taxon>
        <taxon>Sediminitomix</taxon>
    </lineage>
</organism>
<name>A0A315ZAT6_SEDFL</name>
<keyword evidence="3" id="KW-1185">Reference proteome</keyword>
<feature type="signal peptide" evidence="1">
    <location>
        <begin position="1"/>
        <end position="24"/>
    </location>
</feature>